<evidence type="ECO:0000259" key="1">
    <source>
        <dbReference type="PROSITE" id="PS51462"/>
    </source>
</evidence>
<comment type="caution">
    <text evidence="2">The sequence shown here is derived from an EMBL/GenBank/DDBJ whole genome shotgun (WGS) entry which is preliminary data.</text>
</comment>
<feature type="domain" description="Nudix hydrolase" evidence="1">
    <location>
        <begin position="103"/>
        <end position="258"/>
    </location>
</feature>
<dbReference type="OrthoDB" id="5147270at2"/>
<reference evidence="2 3" key="1">
    <citation type="submission" date="2018-01" db="EMBL/GenBank/DDBJ databases">
        <title>Co-occurrence of chitin degradation, pigmentation and bioactivity in marine Pseudoalteromonas.</title>
        <authorList>
            <person name="Paulsen S."/>
            <person name="Gram L."/>
            <person name="Machado H."/>
        </authorList>
    </citation>
    <scope>NUCLEOTIDE SEQUENCE [LARGE SCALE GENOMIC DNA]</scope>
    <source>
        <strain evidence="2 3">S3663</strain>
    </source>
</reference>
<organism evidence="2 3">
    <name type="scientific">Pseudoalteromonas phenolica</name>
    <dbReference type="NCBI Taxonomy" id="161398"/>
    <lineage>
        <taxon>Bacteria</taxon>
        <taxon>Pseudomonadati</taxon>
        <taxon>Pseudomonadota</taxon>
        <taxon>Gammaproteobacteria</taxon>
        <taxon>Alteromonadales</taxon>
        <taxon>Pseudoalteromonadaceae</taxon>
        <taxon>Pseudoalteromonas</taxon>
    </lineage>
</organism>
<protein>
    <recommendedName>
        <fullName evidence="1">Nudix hydrolase domain-containing protein</fullName>
    </recommendedName>
</protein>
<accession>A0A5R9PWM6</accession>
<proteinExistence type="predicted"/>
<dbReference type="Gene3D" id="3.90.79.10">
    <property type="entry name" value="Nucleoside Triphosphate Pyrophosphohydrolase"/>
    <property type="match status" value="1"/>
</dbReference>
<dbReference type="InterPro" id="IPR000086">
    <property type="entry name" value="NUDIX_hydrolase_dom"/>
</dbReference>
<dbReference type="Proteomes" id="UP000309186">
    <property type="component" value="Unassembled WGS sequence"/>
</dbReference>
<name>A0A5R9PWM6_9GAMM</name>
<gene>
    <name evidence="2" type="ORF">C1E24_19735</name>
</gene>
<dbReference type="PROSITE" id="PS51462">
    <property type="entry name" value="NUDIX"/>
    <property type="match status" value="1"/>
</dbReference>
<evidence type="ECO:0000313" key="2">
    <source>
        <dbReference type="EMBL" id="TLX45313.1"/>
    </source>
</evidence>
<dbReference type="RefSeq" id="WP_138484425.1">
    <property type="nucleotide sequence ID" value="NZ_PPSW01000045.1"/>
</dbReference>
<evidence type="ECO:0000313" key="3">
    <source>
        <dbReference type="Proteomes" id="UP000309186"/>
    </source>
</evidence>
<dbReference type="EMBL" id="PPSW01000045">
    <property type="protein sequence ID" value="TLX45313.1"/>
    <property type="molecule type" value="Genomic_DNA"/>
</dbReference>
<dbReference type="AlphaFoldDB" id="A0A5R9PWM6"/>
<sequence length="284" mass="33065">MLHEKTQNFQYDVLKSSAKKLKYLESQDKIHNSFINEEKVLIKNFYSSASKESNIKLLKTSYFNSKEVEKLFAKMFTKSKNKNTSASSKMLLEHFSQNENISFSHIGVSILAKTSDDYLVVLRQGTDQLQSSGLIAPSGSGSVDWNDIENSKSDNLIDLLKHAMCRELSEECNIDYRHIRRNKVKLIGHFQWVIRAYKPEFIGICQLDCPLNMISPNLDEVYYFKGINLRVQNDSQLREFCDVLLKRFDLSLPFQVLLKQLLRIMTESKYSECKKEIQKLWFSD</sequence>